<evidence type="ECO:0000313" key="3">
    <source>
        <dbReference type="Proteomes" id="UP001519460"/>
    </source>
</evidence>
<evidence type="ECO:0000313" key="2">
    <source>
        <dbReference type="EMBL" id="KAK7485307.1"/>
    </source>
</evidence>
<keyword evidence="1" id="KW-0732">Signal</keyword>
<accession>A0ABD0KE31</accession>
<protein>
    <recommendedName>
        <fullName evidence="4">Secreted protein</fullName>
    </recommendedName>
</protein>
<feature type="chain" id="PRO_5044784511" description="Secreted protein" evidence="1">
    <location>
        <begin position="23"/>
        <end position="362"/>
    </location>
</feature>
<keyword evidence="3" id="KW-1185">Reference proteome</keyword>
<organism evidence="2 3">
    <name type="scientific">Batillaria attramentaria</name>
    <dbReference type="NCBI Taxonomy" id="370345"/>
    <lineage>
        <taxon>Eukaryota</taxon>
        <taxon>Metazoa</taxon>
        <taxon>Spiralia</taxon>
        <taxon>Lophotrochozoa</taxon>
        <taxon>Mollusca</taxon>
        <taxon>Gastropoda</taxon>
        <taxon>Caenogastropoda</taxon>
        <taxon>Sorbeoconcha</taxon>
        <taxon>Cerithioidea</taxon>
        <taxon>Batillariidae</taxon>
        <taxon>Batillaria</taxon>
    </lineage>
</organism>
<evidence type="ECO:0008006" key="4">
    <source>
        <dbReference type="Google" id="ProtNLM"/>
    </source>
</evidence>
<sequence>WAKLLLLYVCVLACLLIGPSLSLRDNEETKFDKRLIGGERLCYISGDPHLHGFGRASADVDLPCRFRATRFVTQNVRGTPGHASCGIEVYATNELLDGRYVVRSVHISVGVSDHALLHHSAFEVYKTFNYNVNDSTIYNYQTRIISRDNIWGSSRGVVDGIVIEPTYDEENNFAMLEIPHCETRIKYRAFDPARPKHQRQLPGVTIQAPRHAAFHGGDAMSFYPQSACGTPADGRLLYRNRAEELGLVDDETAIIYDILTEKPAQNPRWRAVWVPRECARSTSSTVVCSNGNKKFGWLPADPVSFRLHEQNLSPSEGDRTRYTFCVGCKSGDDFGDTVQRLRRISPLPAFQFVFFFTDYFEG</sequence>
<reference evidence="2 3" key="1">
    <citation type="journal article" date="2023" name="Sci. Data">
        <title>Genome assembly of the Korean intertidal mud-creeper Batillaria attramentaria.</title>
        <authorList>
            <person name="Patra A.K."/>
            <person name="Ho P.T."/>
            <person name="Jun S."/>
            <person name="Lee S.J."/>
            <person name="Kim Y."/>
            <person name="Won Y.J."/>
        </authorList>
    </citation>
    <scope>NUCLEOTIDE SEQUENCE [LARGE SCALE GENOMIC DNA]</scope>
    <source>
        <strain evidence="2">Wonlab-2016</strain>
    </source>
</reference>
<name>A0ABD0KE31_9CAEN</name>
<feature type="non-terminal residue" evidence="2">
    <location>
        <position position="1"/>
    </location>
</feature>
<feature type="signal peptide" evidence="1">
    <location>
        <begin position="1"/>
        <end position="22"/>
    </location>
</feature>
<dbReference type="EMBL" id="JACVVK020000196">
    <property type="protein sequence ID" value="KAK7485307.1"/>
    <property type="molecule type" value="Genomic_DNA"/>
</dbReference>
<comment type="caution">
    <text evidence="2">The sequence shown here is derived from an EMBL/GenBank/DDBJ whole genome shotgun (WGS) entry which is preliminary data.</text>
</comment>
<gene>
    <name evidence="2" type="ORF">BaRGS_00023406</name>
</gene>
<proteinExistence type="predicted"/>
<dbReference type="AlphaFoldDB" id="A0ABD0KE31"/>
<evidence type="ECO:0000256" key="1">
    <source>
        <dbReference type="SAM" id="SignalP"/>
    </source>
</evidence>
<dbReference type="Proteomes" id="UP001519460">
    <property type="component" value="Unassembled WGS sequence"/>
</dbReference>